<keyword evidence="6" id="KW-0808">Transferase</keyword>
<evidence type="ECO:0000256" key="4">
    <source>
        <dbReference type="ARBA" id="ARBA00018672"/>
    </source>
</evidence>
<dbReference type="InterPro" id="IPR011006">
    <property type="entry name" value="CheY-like_superfamily"/>
</dbReference>
<dbReference type="AlphaFoldDB" id="E9SAG1"/>
<reference evidence="14 15" key="1">
    <citation type="submission" date="2011-02" db="EMBL/GenBank/DDBJ databases">
        <authorList>
            <person name="Nelson K.E."/>
            <person name="Sutton G."/>
            <person name="Torralba M."/>
            <person name="Durkin S."/>
            <person name="Harkins D."/>
            <person name="Montgomery R."/>
            <person name="Ziemer C."/>
            <person name="Klaassens E."/>
            <person name="Ocuiv P."/>
            <person name="Morrison M."/>
        </authorList>
    </citation>
    <scope>NUCLEOTIDE SEQUENCE [LARGE SCALE GENOMIC DNA]</scope>
    <source>
        <strain evidence="14 15">8</strain>
    </source>
</reference>
<organism evidence="14 15">
    <name type="scientific">Ruminococcus albus 8</name>
    <dbReference type="NCBI Taxonomy" id="246199"/>
    <lineage>
        <taxon>Bacteria</taxon>
        <taxon>Bacillati</taxon>
        <taxon>Bacillota</taxon>
        <taxon>Clostridia</taxon>
        <taxon>Eubacteriales</taxon>
        <taxon>Oscillospiraceae</taxon>
        <taxon>Ruminococcus</taxon>
    </lineage>
</organism>
<dbReference type="PRINTS" id="PR00344">
    <property type="entry name" value="BCTRLSENSOR"/>
</dbReference>
<dbReference type="CDD" id="cd00082">
    <property type="entry name" value="HisKA"/>
    <property type="match status" value="1"/>
</dbReference>
<proteinExistence type="inferred from homology"/>
<dbReference type="InterPro" id="IPR036890">
    <property type="entry name" value="HATPase_C_sf"/>
</dbReference>
<evidence type="ECO:0000259" key="12">
    <source>
        <dbReference type="PROSITE" id="PS50109"/>
    </source>
</evidence>
<evidence type="ECO:0000256" key="7">
    <source>
        <dbReference type="ARBA" id="ARBA00022777"/>
    </source>
</evidence>
<evidence type="ECO:0000256" key="3">
    <source>
        <dbReference type="ARBA" id="ARBA00012438"/>
    </source>
</evidence>
<gene>
    <name evidence="14" type="ORF">CUS_7923</name>
</gene>
<dbReference type="RefSeq" id="WP_002848361.1">
    <property type="nucleotide sequence ID" value="NZ_ADKM02000062.1"/>
</dbReference>
<keyword evidence="8" id="KW-0902">Two-component regulatory system</keyword>
<evidence type="ECO:0000256" key="10">
    <source>
        <dbReference type="ARBA" id="ARBA00074306"/>
    </source>
</evidence>
<evidence type="ECO:0000256" key="6">
    <source>
        <dbReference type="ARBA" id="ARBA00022679"/>
    </source>
</evidence>
<dbReference type="FunFam" id="3.30.565.10:FF:000010">
    <property type="entry name" value="Sensor histidine kinase RcsC"/>
    <property type="match status" value="1"/>
</dbReference>
<dbReference type="InterPro" id="IPR003594">
    <property type="entry name" value="HATPase_dom"/>
</dbReference>
<dbReference type="Gene3D" id="3.40.50.2300">
    <property type="match status" value="1"/>
</dbReference>
<dbReference type="InterPro" id="IPR036097">
    <property type="entry name" value="HisK_dim/P_sf"/>
</dbReference>
<keyword evidence="7 14" id="KW-0418">Kinase</keyword>
<dbReference type="EC" id="2.7.13.3" evidence="3"/>
<evidence type="ECO:0000256" key="1">
    <source>
        <dbReference type="ARBA" id="ARBA00000085"/>
    </source>
</evidence>
<dbReference type="Gene3D" id="1.10.287.130">
    <property type="match status" value="1"/>
</dbReference>
<evidence type="ECO:0000259" key="13">
    <source>
        <dbReference type="PROSITE" id="PS50110"/>
    </source>
</evidence>
<dbReference type="SUPFAM" id="SSF55874">
    <property type="entry name" value="ATPase domain of HSP90 chaperone/DNA topoisomerase II/histidine kinase"/>
    <property type="match status" value="1"/>
</dbReference>
<dbReference type="SMART" id="SM00387">
    <property type="entry name" value="HATPase_c"/>
    <property type="match status" value="1"/>
</dbReference>
<evidence type="ECO:0000313" key="14">
    <source>
        <dbReference type="EMBL" id="EGC03601.1"/>
    </source>
</evidence>
<keyword evidence="15" id="KW-1185">Reference proteome</keyword>
<evidence type="ECO:0000256" key="2">
    <source>
        <dbReference type="ARBA" id="ARBA00006402"/>
    </source>
</evidence>
<dbReference type="SUPFAM" id="SSF52172">
    <property type="entry name" value="CheY-like"/>
    <property type="match status" value="1"/>
</dbReference>
<dbReference type="PROSITE" id="PS50109">
    <property type="entry name" value="HIS_KIN"/>
    <property type="match status" value="1"/>
</dbReference>
<dbReference type="PANTHER" id="PTHR43047">
    <property type="entry name" value="TWO-COMPONENT HISTIDINE PROTEIN KINASE"/>
    <property type="match status" value="1"/>
</dbReference>
<evidence type="ECO:0000313" key="15">
    <source>
        <dbReference type="Proteomes" id="UP000004259"/>
    </source>
</evidence>
<dbReference type="InterPro" id="IPR005467">
    <property type="entry name" value="His_kinase_dom"/>
</dbReference>
<evidence type="ECO:0000256" key="5">
    <source>
        <dbReference type="ARBA" id="ARBA00022553"/>
    </source>
</evidence>
<dbReference type="OrthoDB" id="9814390at2"/>
<dbReference type="PROSITE" id="PS50110">
    <property type="entry name" value="RESPONSE_REGULATORY"/>
    <property type="match status" value="1"/>
</dbReference>
<comment type="similarity">
    <text evidence="2">In the N-terminal section; belongs to the phytochrome family.</text>
</comment>
<dbReference type="Pfam" id="PF00072">
    <property type="entry name" value="Response_reg"/>
    <property type="match status" value="1"/>
</dbReference>
<protein>
    <recommendedName>
        <fullName evidence="10">Circadian input-output histidine kinase CikA</fullName>
        <ecNumber evidence="3">2.7.13.3</ecNumber>
    </recommendedName>
    <alternativeName>
        <fullName evidence="4">Stage 0 sporulation protein A homolog</fullName>
    </alternativeName>
</protein>
<dbReference type="Pfam" id="PF00512">
    <property type="entry name" value="HisKA"/>
    <property type="match status" value="1"/>
</dbReference>
<dbReference type="EMBL" id="ADKM02000062">
    <property type="protein sequence ID" value="EGC03601.1"/>
    <property type="molecule type" value="Genomic_DNA"/>
</dbReference>
<dbReference type="InterPro" id="IPR004358">
    <property type="entry name" value="Sig_transdc_His_kin-like_C"/>
</dbReference>
<name>E9SAG1_RUMAL</name>
<dbReference type="eggNOG" id="COG2205">
    <property type="taxonomic scope" value="Bacteria"/>
</dbReference>
<sequence length="405" mass="45201">MHTEEEYRAALREITELKGELSRMRKKYETVTEFMSHTSHEIRTPMNSIISLASIGEEECYGRAVGEYFKNIRESAEYQLEILNEVLDMAKIESGSVTLYPEPYSLESLAESISAIITPMMEQKKIDFRFEFHDIFADTLVVDKLRLRQIFLNLLSNAAKFTPERGRVELIVSQLAASGGKVRTVFTVKDNGIGMSREFIDKMFTPFAQERTSSTAEIQGTGLGLPIAKNLTEIMGGEMRVTSQLGVGTTFTVELDCQPAGDVPSNDKVIVRNINFAGRRALVVDDHSINRILEVKLLKRAGFETDAASNGYEGLKKFMASESGHYDLILMDIKMPVMDGLEAAQKIRGLDRSDADTVRIVAMSANAYPEDVKQSKAAGMNEHIAKPVIPAVLYNQLAMLFSEEK</sequence>
<dbReference type="STRING" id="246199.CUS_7923"/>
<keyword evidence="5 11" id="KW-0597">Phosphoprotein</keyword>
<evidence type="ECO:0000256" key="8">
    <source>
        <dbReference type="ARBA" id="ARBA00023012"/>
    </source>
</evidence>
<dbReference type="InterPro" id="IPR003661">
    <property type="entry name" value="HisK_dim/P_dom"/>
</dbReference>
<dbReference type="eggNOG" id="COG0784">
    <property type="taxonomic scope" value="Bacteria"/>
</dbReference>
<comment type="caution">
    <text evidence="14">The sequence shown here is derived from an EMBL/GenBank/DDBJ whole genome shotgun (WGS) entry which is preliminary data.</text>
</comment>
<dbReference type="Pfam" id="PF02518">
    <property type="entry name" value="HATPase_c"/>
    <property type="match status" value="1"/>
</dbReference>
<evidence type="ECO:0000256" key="11">
    <source>
        <dbReference type="PROSITE-ProRule" id="PRU00169"/>
    </source>
</evidence>
<comment type="function">
    <text evidence="9">May play the central regulatory role in sporulation. It may be an element of the effector pathway responsible for the activation of sporulation genes in response to nutritional stress. Spo0A may act in concert with spo0H (a sigma factor) to control the expression of some genes that are critical to the sporulation process.</text>
</comment>
<dbReference type="Proteomes" id="UP000004259">
    <property type="component" value="Unassembled WGS sequence"/>
</dbReference>
<dbReference type="CDD" id="cd16922">
    <property type="entry name" value="HATPase_EvgS-ArcB-TorS-like"/>
    <property type="match status" value="1"/>
</dbReference>
<dbReference type="InterPro" id="IPR001789">
    <property type="entry name" value="Sig_transdc_resp-reg_receiver"/>
</dbReference>
<dbReference type="Gene3D" id="3.30.565.10">
    <property type="entry name" value="Histidine kinase-like ATPase, C-terminal domain"/>
    <property type="match status" value="1"/>
</dbReference>
<dbReference type="SMART" id="SM00388">
    <property type="entry name" value="HisKA"/>
    <property type="match status" value="1"/>
</dbReference>
<dbReference type="GO" id="GO:0000155">
    <property type="term" value="F:phosphorelay sensor kinase activity"/>
    <property type="evidence" value="ECO:0007669"/>
    <property type="project" value="InterPro"/>
</dbReference>
<feature type="modified residue" description="4-aspartylphosphate" evidence="11">
    <location>
        <position position="332"/>
    </location>
</feature>
<feature type="domain" description="Histidine kinase" evidence="12">
    <location>
        <begin position="37"/>
        <end position="259"/>
    </location>
</feature>
<dbReference type="SUPFAM" id="SSF47384">
    <property type="entry name" value="Homodimeric domain of signal transducing histidine kinase"/>
    <property type="match status" value="1"/>
</dbReference>
<comment type="catalytic activity">
    <reaction evidence="1">
        <text>ATP + protein L-histidine = ADP + protein N-phospho-L-histidine.</text>
        <dbReference type="EC" id="2.7.13.3"/>
    </reaction>
</comment>
<accession>E9SAG1</accession>
<dbReference type="CDD" id="cd17546">
    <property type="entry name" value="REC_hyHK_CKI1_RcsC-like"/>
    <property type="match status" value="1"/>
</dbReference>
<feature type="domain" description="Response regulatory" evidence="13">
    <location>
        <begin position="280"/>
        <end position="401"/>
    </location>
</feature>
<dbReference type="SMART" id="SM00448">
    <property type="entry name" value="REC"/>
    <property type="match status" value="1"/>
</dbReference>
<evidence type="ECO:0000256" key="9">
    <source>
        <dbReference type="ARBA" id="ARBA00024867"/>
    </source>
</evidence>